<dbReference type="GO" id="GO:0005737">
    <property type="term" value="C:cytoplasm"/>
    <property type="evidence" value="ECO:0007669"/>
    <property type="project" value="TreeGrafter"/>
</dbReference>
<name>A0A1X6PFU9_PORUM</name>
<evidence type="ECO:0000313" key="2">
    <source>
        <dbReference type="EMBL" id="OSX79721.1"/>
    </source>
</evidence>
<sequence>MKTTADPPPANEEYGNDAAVEANWAAEAFAFAERHMLLLSSLPSPADVKLTPNDAALHAAFRNAFPDTDVAVVHEDAMKSTAGKAAWRAFLEGPAKAAVPDYAFGTLLRLRAAGGYTPDNTTLVSRGVFYAVEAARNAEGVHDGVDWAAVA</sequence>
<feature type="domain" description="Polysaccharide biosynthesis" evidence="1">
    <location>
        <begin position="20"/>
        <end position="144"/>
    </location>
</feature>
<dbReference type="Proteomes" id="UP000218209">
    <property type="component" value="Unassembled WGS sequence"/>
</dbReference>
<evidence type="ECO:0000313" key="3">
    <source>
        <dbReference type="Proteomes" id="UP000218209"/>
    </source>
</evidence>
<dbReference type="Pfam" id="PF04669">
    <property type="entry name" value="PBDC1"/>
    <property type="match status" value="1"/>
</dbReference>
<dbReference type="InterPro" id="IPR008476">
    <property type="entry name" value="PBDC1_metazoa/fungi"/>
</dbReference>
<evidence type="ECO:0000259" key="1">
    <source>
        <dbReference type="Pfam" id="PF04669"/>
    </source>
</evidence>
<dbReference type="PANTHER" id="PTHR13410">
    <property type="entry name" value="PROTEIN PBDC1"/>
    <property type="match status" value="1"/>
</dbReference>
<dbReference type="PANTHER" id="PTHR13410:SF9">
    <property type="entry name" value="PROTEIN PBDC1"/>
    <property type="match status" value="1"/>
</dbReference>
<dbReference type="InterPro" id="IPR021148">
    <property type="entry name" value="Polysacc_synth_dom"/>
</dbReference>
<dbReference type="EMBL" id="KV918787">
    <property type="protein sequence ID" value="OSX79721.1"/>
    <property type="molecule type" value="Genomic_DNA"/>
</dbReference>
<accession>A0A1X6PFU9</accession>
<dbReference type="OrthoDB" id="10248897at2759"/>
<dbReference type="Gene3D" id="1.10.3560.10">
    <property type="entry name" value="yst0336 like domain"/>
    <property type="match status" value="1"/>
</dbReference>
<reference evidence="2 3" key="1">
    <citation type="submission" date="2017-03" db="EMBL/GenBank/DDBJ databases">
        <title>WGS assembly of Porphyra umbilicalis.</title>
        <authorList>
            <person name="Brawley S.H."/>
            <person name="Blouin N.A."/>
            <person name="Ficko-Blean E."/>
            <person name="Wheeler G.L."/>
            <person name="Lohr M."/>
            <person name="Goodson H.V."/>
            <person name="Jenkins J.W."/>
            <person name="Blaby-Haas C.E."/>
            <person name="Helliwell K.E."/>
            <person name="Chan C."/>
            <person name="Marriage T."/>
            <person name="Bhattacharya D."/>
            <person name="Klein A.S."/>
            <person name="Badis Y."/>
            <person name="Brodie J."/>
            <person name="Cao Y."/>
            <person name="Collen J."/>
            <person name="Dittami S.M."/>
            <person name="Gachon C.M."/>
            <person name="Green B.R."/>
            <person name="Karpowicz S."/>
            <person name="Kim J.W."/>
            <person name="Kudahl U."/>
            <person name="Lin S."/>
            <person name="Michel G."/>
            <person name="Mittag M."/>
            <person name="Olson B.J."/>
            <person name="Pangilinan J."/>
            <person name="Peng Y."/>
            <person name="Qiu H."/>
            <person name="Shu S."/>
            <person name="Singer J.T."/>
            <person name="Smith A.G."/>
            <person name="Sprecher B.N."/>
            <person name="Wagner V."/>
            <person name="Wang W."/>
            <person name="Wang Z.-Y."/>
            <person name="Yan J."/>
            <person name="Yarish C."/>
            <person name="Zoeuner-Riek S."/>
            <person name="Zhuang Y."/>
            <person name="Zou Y."/>
            <person name="Lindquist E.A."/>
            <person name="Grimwood J."/>
            <person name="Barry K."/>
            <person name="Rokhsar D.S."/>
            <person name="Schmutz J."/>
            <person name="Stiller J.W."/>
            <person name="Grossman A.R."/>
            <person name="Prochnik S.E."/>
        </authorList>
    </citation>
    <scope>NUCLEOTIDE SEQUENCE [LARGE SCALE GENOMIC DNA]</scope>
    <source>
        <strain evidence="2">4086291</strain>
    </source>
</reference>
<protein>
    <recommendedName>
        <fullName evidence="1">Polysaccharide biosynthesis domain-containing protein</fullName>
    </recommendedName>
</protein>
<keyword evidence="3" id="KW-1185">Reference proteome</keyword>
<dbReference type="InterPro" id="IPR023139">
    <property type="entry name" value="PBDC1-like_dom_sf"/>
</dbReference>
<proteinExistence type="predicted"/>
<gene>
    <name evidence="2" type="ORF">BU14_0072s0079</name>
</gene>
<organism evidence="2 3">
    <name type="scientific">Porphyra umbilicalis</name>
    <name type="common">Purple laver</name>
    <name type="synonym">Red alga</name>
    <dbReference type="NCBI Taxonomy" id="2786"/>
    <lineage>
        <taxon>Eukaryota</taxon>
        <taxon>Rhodophyta</taxon>
        <taxon>Bangiophyceae</taxon>
        <taxon>Bangiales</taxon>
        <taxon>Bangiaceae</taxon>
        <taxon>Porphyra</taxon>
    </lineage>
</organism>
<dbReference type="AlphaFoldDB" id="A0A1X6PFU9"/>